<dbReference type="InterPro" id="IPR036291">
    <property type="entry name" value="NAD(P)-bd_dom_sf"/>
</dbReference>
<sequence length="173" mass="17970">MMLKGKRIIVTGGASGIGRATSILAAREGALVAIADINQKMAQETADLVREEGSEALVIEMDTSNKADTLRMVDETIGAFGTIDGLVCGAIKLVPGKLEELSEDDWDMVMDIGLKGYFLCAQAVGRVMLENGNGSIVLISSVGGVQAYNGAGAYSVCKAGAIMLGQLIGVEWG</sequence>
<dbReference type="PANTHER" id="PTHR43669">
    <property type="entry name" value="5-KETO-D-GLUCONATE 5-REDUCTASE"/>
    <property type="match status" value="1"/>
</dbReference>
<protein>
    <submittedName>
        <fullName evidence="3">Uncharacterized protein</fullName>
    </submittedName>
</protein>
<dbReference type="AlphaFoldDB" id="A0A382LVV8"/>
<dbReference type="InterPro" id="IPR020904">
    <property type="entry name" value="Sc_DH/Rdtase_CS"/>
</dbReference>
<dbReference type="Pfam" id="PF00106">
    <property type="entry name" value="adh_short"/>
    <property type="match status" value="1"/>
</dbReference>
<comment type="similarity">
    <text evidence="1">Belongs to the short-chain dehydrogenases/reductases (SDR) family.</text>
</comment>
<dbReference type="SUPFAM" id="SSF51735">
    <property type="entry name" value="NAD(P)-binding Rossmann-fold domains"/>
    <property type="match status" value="1"/>
</dbReference>
<name>A0A382LVV8_9ZZZZ</name>
<dbReference type="PROSITE" id="PS00061">
    <property type="entry name" value="ADH_SHORT"/>
    <property type="match status" value="1"/>
</dbReference>
<evidence type="ECO:0000313" key="3">
    <source>
        <dbReference type="EMBL" id="SVC40889.1"/>
    </source>
</evidence>
<dbReference type="InterPro" id="IPR002347">
    <property type="entry name" value="SDR_fam"/>
</dbReference>
<keyword evidence="2" id="KW-0560">Oxidoreductase</keyword>
<proteinExistence type="inferred from homology"/>
<dbReference type="EMBL" id="UINC01089633">
    <property type="protein sequence ID" value="SVC40889.1"/>
    <property type="molecule type" value="Genomic_DNA"/>
</dbReference>
<dbReference type="CDD" id="cd05233">
    <property type="entry name" value="SDR_c"/>
    <property type="match status" value="1"/>
</dbReference>
<evidence type="ECO:0000256" key="2">
    <source>
        <dbReference type="ARBA" id="ARBA00023002"/>
    </source>
</evidence>
<reference evidence="3" key="1">
    <citation type="submission" date="2018-05" db="EMBL/GenBank/DDBJ databases">
        <authorList>
            <person name="Lanie J.A."/>
            <person name="Ng W.-L."/>
            <person name="Kazmierczak K.M."/>
            <person name="Andrzejewski T.M."/>
            <person name="Davidsen T.M."/>
            <person name="Wayne K.J."/>
            <person name="Tettelin H."/>
            <person name="Glass J.I."/>
            <person name="Rusch D."/>
            <person name="Podicherti R."/>
            <person name="Tsui H.-C.T."/>
            <person name="Winkler M.E."/>
        </authorList>
    </citation>
    <scope>NUCLEOTIDE SEQUENCE</scope>
</reference>
<dbReference type="Gene3D" id="3.40.50.720">
    <property type="entry name" value="NAD(P)-binding Rossmann-like Domain"/>
    <property type="match status" value="1"/>
</dbReference>
<evidence type="ECO:0000256" key="1">
    <source>
        <dbReference type="ARBA" id="ARBA00006484"/>
    </source>
</evidence>
<dbReference type="GO" id="GO:0016491">
    <property type="term" value="F:oxidoreductase activity"/>
    <property type="evidence" value="ECO:0007669"/>
    <property type="project" value="UniProtKB-KW"/>
</dbReference>
<dbReference type="PRINTS" id="PR00081">
    <property type="entry name" value="GDHRDH"/>
</dbReference>
<dbReference type="PANTHER" id="PTHR43669:SF14">
    <property type="entry name" value="OXIDOREDUCTASE"/>
    <property type="match status" value="1"/>
</dbReference>
<feature type="non-terminal residue" evidence="3">
    <location>
        <position position="173"/>
    </location>
</feature>
<organism evidence="3">
    <name type="scientific">marine metagenome</name>
    <dbReference type="NCBI Taxonomy" id="408172"/>
    <lineage>
        <taxon>unclassified sequences</taxon>
        <taxon>metagenomes</taxon>
        <taxon>ecological metagenomes</taxon>
    </lineage>
</organism>
<accession>A0A382LVV8</accession>
<gene>
    <name evidence="3" type="ORF">METZ01_LOCUS293743</name>
</gene>